<gene>
    <name evidence="4" type="ORF">BDP27DRAFT_1420302</name>
</gene>
<accession>A0A9P5U8P0</accession>
<dbReference type="InterPro" id="IPR011600">
    <property type="entry name" value="Pept_C14_caspase"/>
</dbReference>
<dbReference type="Proteomes" id="UP000772434">
    <property type="component" value="Unassembled WGS sequence"/>
</dbReference>
<dbReference type="Gene3D" id="3.40.50.1460">
    <property type="match status" value="1"/>
</dbReference>
<feature type="region of interest" description="Disordered" evidence="2">
    <location>
        <begin position="733"/>
        <end position="753"/>
    </location>
</feature>
<comment type="caution">
    <text evidence="4">The sequence shown here is derived from an EMBL/GenBank/DDBJ whole genome shotgun (WGS) entry which is preliminary data.</text>
</comment>
<feature type="region of interest" description="Disordered" evidence="2">
    <location>
        <begin position="1018"/>
        <end position="1067"/>
    </location>
</feature>
<feature type="domain" description="Peptidase C14 caspase" evidence="3">
    <location>
        <begin position="89"/>
        <end position="243"/>
    </location>
</feature>
<feature type="region of interest" description="Disordered" evidence="2">
    <location>
        <begin position="942"/>
        <end position="983"/>
    </location>
</feature>
<feature type="compositionally biased region" description="Low complexity" evidence="2">
    <location>
        <begin position="813"/>
        <end position="858"/>
    </location>
</feature>
<organism evidence="4 5">
    <name type="scientific">Rhodocollybia butyracea</name>
    <dbReference type="NCBI Taxonomy" id="206335"/>
    <lineage>
        <taxon>Eukaryota</taxon>
        <taxon>Fungi</taxon>
        <taxon>Dikarya</taxon>
        <taxon>Basidiomycota</taxon>
        <taxon>Agaricomycotina</taxon>
        <taxon>Agaricomycetes</taxon>
        <taxon>Agaricomycetidae</taxon>
        <taxon>Agaricales</taxon>
        <taxon>Marasmiineae</taxon>
        <taxon>Omphalotaceae</taxon>
        <taxon>Rhodocollybia</taxon>
    </lineage>
</organism>
<feature type="region of interest" description="Disordered" evidence="2">
    <location>
        <begin position="771"/>
        <end position="797"/>
    </location>
</feature>
<sequence>MGPCHVSPRITVDNIPSTYKPSWLDNVTISNIRDLLFQLLFNPPPGVSYTEAEKRATEAAYRKYMHKPKPTRPPQLNIVEASAVSKSLFAVIIGVNEYAHEGVKNLNGAVPDADMFSEFLTSTLGVPPIQITNLRDGGATKKSIEDAITNLGGDKIPEDAALLIFFAGHGAEVDAPANYPSGHVKGKIQMLLPHDFTPQAKTDEITHGQGLLDIEFARLLRELALKKSNNITVIVDSCHSGSCTRSYLLDDPKLAVRGVDLPDNFVIAVQQLVNDFMTEDETRAYAPAAGYETVGRGSHMLLAGSLFRDYGVDKLTYVDVIDKLPDLPAQHPQCEGAHKTRILFDGQIHSTQVLYKLSSDKNSNELTLEGGEAHGITTGAEFALYEDDKMEKSLGTVTVASCAAFSSVCVPKDLGPSLPTRAFAKLIRVGDCFDVRLLIPMHDDFLRPIRRVALEMESGEEGKKRFCMVDRMDESPDLIFTLENRHIYFEIGDRVCREYGVKRMSTSLPLPIQGPTMDTISRMLLSSADFYWHLRRSNREHILSSSGKVTVNCVRLIKSLDDTFIPDSQGADFNVNGVIAVNVDERFEYGFKINNKSNVPLYAALFFFDIDDLSITEFYVPGRGKSSVADASVPPGGILTIGYGPSDTVPHTFHLKEGQDVSVGYLKLFLSNKYVDFSYIQQSTPFASSRGVIRPPTRTKDLYEAICITLIQKRGPVIAKIPPTRPIADTYYGDTPQPKAAVPQRANSFSQSELQDPTALVGVALPSTDELVDQSAKPKTVVPHRSNSLPEPDTSGVEEAAVAELPAVILEEVGATKSQRTPSPYSLSSSGSISSPTLRQQQPQHPSGSSHTSTSSPSHQPPPKYQSVQESIPYGVNPSFSGPRYSTPSAHSKAYNHFDSTPLLKTPQPRQLLSHLESSFFESQQQQTQYWDHSSPISSPLLSSQQMPYPQGFESFPPFQQQQQAYHEHSNYHRGDASTSPLSRPAYQNYLQMQNETFDSYGPPSSPLPQQVYRHRSQSKSSFGFPTPISPLSHHYRQQTEYRMPTPQTETYSPGPPQYASPLYASPPPGYPIGESSYFNFDMPQPTQSSFGFSVNW</sequence>
<dbReference type="PANTHER" id="PTHR48104:SF30">
    <property type="entry name" value="METACASPASE-1"/>
    <property type="match status" value="1"/>
</dbReference>
<evidence type="ECO:0000313" key="5">
    <source>
        <dbReference type="Proteomes" id="UP000772434"/>
    </source>
</evidence>
<evidence type="ECO:0000256" key="1">
    <source>
        <dbReference type="ARBA" id="ARBA00009005"/>
    </source>
</evidence>
<evidence type="ECO:0000313" key="4">
    <source>
        <dbReference type="EMBL" id="KAF9070084.1"/>
    </source>
</evidence>
<feature type="compositionally biased region" description="Low complexity" evidence="2">
    <location>
        <begin position="942"/>
        <end position="964"/>
    </location>
</feature>
<dbReference type="AlphaFoldDB" id="A0A9P5U8P0"/>
<reference evidence="4" key="1">
    <citation type="submission" date="2020-11" db="EMBL/GenBank/DDBJ databases">
        <authorList>
            <consortium name="DOE Joint Genome Institute"/>
            <person name="Ahrendt S."/>
            <person name="Riley R."/>
            <person name="Andreopoulos W."/>
            <person name="Labutti K."/>
            <person name="Pangilinan J."/>
            <person name="Ruiz-Duenas F.J."/>
            <person name="Barrasa J.M."/>
            <person name="Sanchez-Garcia M."/>
            <person name="Camarero S."/>
            <person name="Miyauchi S."/>
            <person name="Serrano A."/>
            <person name="Linde D."/>
            <person name="Babiker R."/>
            <person name="Drula E."/>
            <person name="Ayuso-Fernandez I."/>
            <person name="Pacheco R."/>
            <person name="Padilla G."/>
            <person name="Ferreira P."/>
            <person name="Barriuso J."/>
            <person name="Kellner H."/>
            <person name="Castanera R."/>
            <person name="Alfaro M."/>
            <person name="Ramirez L."/>
            <person name="Pisabarro A.G."/>
            <person name="Kuo A."/>
            <person name="Tritt A."/>
            <person name="Lipzen A."/>
            <person name="He G."/>
            <person name="Yan M."/>
            <person name="Ng V."/>
            <person name="Cullen D."/>
            <person name="Martin F."/>
            <person name="Rosso M.-N."/>
            <person name="Henrissat B."/>
            <person name="Hibbett D."/>
            <person name="Martinez A.T."/>
            <person name="Grigoriev I.V."/>
        </authorList>
    </citation>
    <scope>NUCLEOTIDE SEQUENCE</scope>
    <source>
        <strain evidence="4">AH 40177</strain>
    </source>
</reference>
<dbReference type="InterPro" id="IPR050452">
    <property type="entry name" value="Metacaspase"/>
</dbReference>
<evidence type="ECO:0000259" key="3">
    <source>
        <dbReference type="Pfam" id="PF00656"/>
    </source>
</evidence>
<dbReference type="OrthoDB" id="3223806at2759"/>
<dbReference type="GO" id="GO:0005737">
    <property type="term" value="C:cytoplasm"/>
    <property type="evidence" value="ECO:0007669"/>
    <property type="project" value="TreeGrafter"/>
</dbReference>
<name>A0A9P5U8P0_9AGAR</name>
<comment type="similarity">
    <text evidence="1">Belongs to the peptidase C14B family.</text>
</comment>
<dbReference type="GO" id="GO:0004197">
    <property type="term" value="F:cysteine-type endopeptidase activity"/>
    <property type="evidence" value="ECO:0007669"/>
    <property type="project" value="InterPro"/>
</dbReference>
<dbReference type="Pfam" id="PF00656">
    <property type="entry name" value="Peptidase_C14"/>
    <property type="match status" value="1"/>
</dbReference>
<proteinExistence type="inferred from homology"/>
<feature type="compositionally biased region" description="Basic and acidic residues" evidence="2">
    <location>
        <begin position="966"/>
        <end position="976"/>
    </location>
</feature>
<feature type="compositionally biased region" description="Pro residues" evidence="2">
    <location>
        <begin position="1054"/>
        <end position="1067"/>
    </location>
</feature>
<keyword evidence="5" id="KW-1185">Reference proteome</keyword>
<feature type="compositionally biased region" description="Polar residues" evidence="2">
    <location>
        <begin position="878"/>
        <end position="890"/>
    </location>
</feature>
<dbReference type="GO" id="GO:0006508">
    <property type="term" value="P:proteolysis"/>
    <property type="evidence" value="ECO:0007669"/>
    <property type="project" value="InterPro"/>
</dbReference>
<evidence type="ECO:0000256" key="2">
    <source>
        <dbReference type="SAM" id="MobiDB-lite"/>
    </source>
</evidence>
<feature type="region of interest" description="Disordered" evidence="2">
    <location>
        <begin position="813"/>
        <end position="893"/>
    </location>
</feature>
<dbReference type="PANTHER" id="PTHR48104">
    <property type="entry name" value="METACASPASE-4"/>
    <property type="match status" value="1"/>
</dbReference>
<protein>
    <submittedName>
        <fullName evidence="4">Caspase domain-containing protein</fullName>
    </submittedName>
</protein>
<dbReference type="EMBL" id="JADNRY010000044">
    <property type="protein sequence ID" value="KAF9070084.1"/>
    <property type="molecule type" value="Genomic_DNA"/>
</dbReference>